<protein>
    <submittedName>
        <fullName evidence="1">Uncharacterized protein</fullName>
    </submittedName>
</protein>
<dbReference type="AlphaFoldDB" id="A0A077ZS24"/>
<gene>
    <name evidence="1" type="primary">Contig7769.g8281</name>
    <name evidence="1" type="ORF">STYLEM_1247</name>
</gene>
<organism evidence="1 2">
    <name type="scientific">Stylonychia lemnae</name>
    <name type="common">Ciliate</name>
    <dbReference type="NCBI Taxonomy" id="5949"/>
    <lineage>
        <taxon>Eukaryota</taxon>
        <taxon>Sar</taxon>
        <taxon>Alveolata</taxon>
        <taxon>Ciliophora</taxon>
        <taxon>Intramacronucleata</taxon>
        <taxon>Spirotrichea</taxon>
        <taxon>Stichotrichia</taxon>
        <taxon>Sporadotrichida</taxon>
        <taxon>Oxytrichidae</taxon>
        <taxon>Stylonychinae</taxon>
        <taxon>Stylonychia</taxon>
    </lineage>
</organism>
<evidence type="ECO:0000313" key="1">
    <source>
        <dbReference type="EMBL" id="CDW72289.1"/>
    </source>
</evidence>
<dbReference type="Proteomes" id="UP000039865">
    <property type="component" value="Unassembled WGS sequence"/>
</dbReference>
<reference evidence="1 2" key="1">
    <citation type="submission" date="2014-06" db="EMBL/GenBank/DDBJ databases">
        <authorList>
            <person name="Swart Estienne"/>
        </authorList>
    </citation>
    <scope>NUCLEOTIDE SEQUENCE [LARGE SCALE GENOMIC DNA]</scope>
    <source>
        <strain evidence="1 2">130c</strain>
    </source>
</reference>
<name>A0A077ZS24_STYLE</name>
<dbReference type="InParanoid" id="A0A077ZS24"/>
<proteinExistence type="predicted"/>
<sequence length="285" mass="32781">MESAKKDTFIKFALAALGISVSAYVIYKLTHKEPATAEQSPLQNIVDQRASQLTKVQNINACVNEYIQNQLLKGEPLKTTEDLLLKKEDFHSIQMAMELYAKVLLYESRVKGQEERIQFLERNDMVSYTEKVYDQLHPEIHSFMEAQDHILTLAKVDRAIYNASQKVYTNGLEGIHDAIILALSSPFKAQRGFGKQETINMLIQITNKALQKVQEKEVLECILEKDEIIFIYDALVGDYAQLDYQVHAEEFKALISKHQLLKDSQVIAQIDKFVQKLHELNEKYE</sequence>
<dbReference type="EMBL" id="CCKQ01001176">
    <property type="protein sequence ID" value="CDW72289.1"/>
    <property type="molecule type" value="Genomic_DNA"/>
</dbReference>
<accession>A0A077ZS24</accession>
<keyword evidence="2" id="KW-1185">Reference proteome</keyword>
<evidence type="ECO:0000313" key="2">
    <source>
        <dbReference type="Proteomes" id="UP000039865"/>
    </source>
</evidence>